<evidence type="ECO:0000313" key="2">
    <source>
        <dbReference type="EMBL" id="RTH39722.1"/>
    </source>
</evidence>
<organism evidence="2 3">
    <name type="scientific">Thermus scotoductus</name>
    <dbReference type="NCBI Taxonomy" id="37636"/>
    <lineage>
        <taxon>Bacteria</taxon>
        <taxon>Thermotogati</taxon>
        <taxon>Deinococcota</taxon>
        <taxon>Deinococci</taxon>
        <taxon>Thermales</taxon>
        <taxon>Thermaceae</taxon>
        <taxon>Thermus</taxon>
    </lineage>
</organism>
<dbReference type="Pfam" id="PF03009">
    <property type="entry name" value="GDPD"/>
    <property type="match status" value="1"/>
</dbReference>
<evidence type="ECO:0000313" key="3">
    <source>
        <dbReference type="Proteomes" id="UP000288051"/>
    </source>
</evidence>
<dbReference type="PROSITE" id="PS51704">
    <property type="entry name" value="GP_PDE"/>
    <property type="match status" value="1"/>
</dbReference>
<dbReference type="GO" id="GO:0006629">
    <property type="term" value="P:lipid metabolic process"/>
    <property type="evidence" value="ECO:0007669"/>
    <property type="project" value="InterPro"/>
</dbReference>
<dbReference type="InterPro" id="IPR030395">
    <property type="entry name" value="GP_PDE_dom"/>
</dbReference>
<gene>
    <name evidence="2" type="ORF">CSW37_01495</name>
</gene>
<dbReference type="CDD" id="cd08556">
    <property type="entry name" value="GDPD"/>
    <property type="match status" value="1"/>
</dbReference>
<dbReference type="InterPro" id="IPR017946">
    <property type="entry name" value="PLC-like_Pdiesterase_TIM-brl"/>
</dbReference>
<evidence type="ECO:0000259" key="1">
    <source>
        <dbReference type="PROSITE" id="PS51704"/>
    </source>
</evidence>
<comment type="caution">
    <text evidence="2">The sequence shown here is derived from an EMBL/GenBank/DDBJ whole genome shotgun (WGS) entry which is preliminary data.</text>
</comment>
<sequence length="114" mass="12543">MALNWETPVLLGHRGAPYLAPENTLLSFRLALEAGLDGVELDVVLTRDGVFAVRHDILTALGPAWTLSFSQLKALDPDTPTLEEVLELLESYPRKLINVELKTLSTRQNVGPPL</sequence>
<dbReference type="EMBL" id="PELZ01000031">
    <property type="protein sequence ID" value="RTH39722.1"/>
    <property type="molecule type" value="Genomic_DNA"/>
</dbReference>
<feature type="domain" description="GP-PDE" evidence="1">
    <location>
        <begin position="8"/>
        <end position="114"/>
    </location>
</feature>
<proteinExistence type="predicted"/>
<dbReference type="Proteomes" id="UP000288051">
    <property type="component" value="Unassembled WGS sequence"/>
</dbReference>
<reference evidence="2 3" key="1">
    <citation type="journal article" date="2019" name="Extremophiles">
        <title>Biogeography of thermophiles and predominance of Thermus scotoductus in domestic water heaters.</title>
        <authorList>
            <person name="Wilpiszeski R.L."/>
            <person name="Zhang Z."/>
            <person name="House C.H."/>
        </authorList>
    </citation>
    <scope>NUCLEOTIDE SEQUENCE [LARGE SCALE GENOMIC DNA]</scope>
    <source>
        <strain evidence="2 3">24_S24</strain>
    </source>
</reference>
<dbReference type="AlphaFoldDB" id="A0A430SHM6"/>
<dbReference type="RefSeq" id="WP_126208677.1">
    <property type="nucleotide sequence ID" value="NZ_PELZ01000031.1"/>
</dbReference>
<dbReference type="PANTHER" id="PTHR46211">
    <property type="entry name" value="GLYCEROPHOSPHORYL DIESTER PHOSPHODIESTERASE"/>
    <property type="match status" value="1"/>
</dbReference>
<dbReference type="PANTHER" id="PTHR46211:SF14">
    <property type="entry name" value="GLYCEROPHOSPHODIESTER PHOSPHODIESTERASE"/>
    <property type="match status" value="1"/>
</dbReference>
<dbReference type="SUPFAM" id="SSF51695">
    <property type="entry name" value="PLC-like phosphodiesterases"/>
    <property type="match status" value="1"/>
</dbReference>
<protein>
    <recommendedName>
        <fullName evidence="1">GP-PDE domain-containing protein</fullName>
    </recommendedName>
</protein>
<dbReference type="GO" id="GO:0008081">
    <property type="term" value="F:phosphoric diester hydrolase activity"/>
    <property type="evidence" value="ECO:0007669"/>
    <property type="project" value="InterPro"/>
</dbReference>
<name>A0A430SHM6_THESC</name>
<dbReference type="Gene3D" id="3.20.20.190">
    <property type="entry name" value="Phosphatidylinositol (PI) phosphodiesterase"/>
    <property type="match status" value="1"/>
</dbReference>
<accession>A0A430SHM6</accession>